<dbReference type="GO" id="GO:0015074">
    <property type="term" value="P:DNA integration"/>
    <property type="evidence" value="ECO:0007669"/>
    <property type="project" value="InterPro"/>
</dbReference>
<evidence type="ECO:0000256" key="1">
    <source>
        <dbReference type="ARBA" id="ARBA00023172"/>
    </source>
</evidence>
<dbReference type="EMBL" id="ANHY01000017">
    <property type="protein sequence ID" value="EKV28039.1"/>
    <property type="molecule type" value="Genomic_DNA"/>
</dbReference>
<evidence type="ECO:0000313" key="2">
    <source>
        <dbReference type="EMBL" id="EKV28039.1"/>
    </source>
</evidence>
<dbReference type="STRING" id="1238182.C882_1040"/>
<dbReference type="AlphaFoldDB" id="K9GTE8"/>
<protein>
    <submittedName>
        <fullName evidence="2">Phage-related integrase</fullName>
    </submittedName>
</protein>
<keyword evidence="3" id="KW-1185">Reference proteome</keyword>
<comment type="caution">
    <text evidence="2">The sequence shown here is derived from an EMBL/GenBank/DDBJ whole genome shotgun (WGS) entry which is preliminary data.</text>
</comment>
<dbReference type="GO" id="GO:0003677">
    <property type="term" value="F:DNA binding"/>
    <property type="evidence" value="ECO:0007669"/>
    <property type="project" value="InterPro"/>
</dbReference>
<sequence length="493" mass="54481">MAAVFAHVAYAEEDSQPLRIPPDPADRIAALLPAADPEPASLAHRLVRLLRAAIAGAVDLVQRLVAPPLAEPPQPQAAAPTPPTPVPAETLRRDVALPDLFAACVESKGQTEWTGKTVRDADRAVALFTEMIGERTARGLTAIDASDFQRLLGRLPAWHGRSIYKGLTGPQSIAKADRLETLVRRAEQGDAAAAEERDRMIGRSEMAVEKLLERLHPKTNNKHVGSLRAIFAFAEEHHYRAKDTNPFAGLFFSKAKMKKNQRRRRDVWSDDDLVRLFASPLYQGHGDARHEPGARITKDALYWAPLLAGFNGLRLEEALRIPVNAVMNIGGAWCLRIQASETQRLKTEASERTVPLHPLLVDLGLPEHAAAMRARGHKAIFPELRPGGPDNTLGYQFSKVFGSYRKRIGLDHPGRDFHALRKTFNTSIQRKHRSDAGRHYLLGHEHGGVNYEHYFSGFEVADLLPYLEDVHYAGDVRRALAITEGSEEGHSGG</sequence>
<gene>
    <name evidence="2" type="ORF">C882_1040</name>
</gene>
<dbReference type="Gene3D" id="1.10.443.10">
    <property type="entry name" value="Intergrase catalytic core"/>
    <property type="match status" value="1"/>
</dbReference>
<dbReference type="eggNOG" id="COG0582">
    <property type="taxonomic scope" value="Bacteria"/>
</dbReference>
<keyword evidence="1" id="KW-0233">DNA recombination</keyword>
<proteinExistence type="predicted"/>
<organism evidence="2 3">
    <name type="scientific">Caenispirillum salinarum AK4</name>
    <dbReference type="NCBI Taxonomy" id="1238182"/>
    <lineage>
        <taxon>Bacteria</taxon>
        <taxon>Pseudomonadati</taxon>
        <taxon>Pseudomonadota</taxon>
        <taxon>Alphaproteobacteria</taxon>
        <taxon>Rhodospirillales</taxon>
        <taxon>Novispirillaceae</taxon>
        <taxon>Caenispirillum</taxon>
    </lineage>
</organism>
<reference evidence="2 3" key="1">
    <citation type="journal article" date="2013" name="Genome Announc.">
        <title>Draft Genome Sequence of an Alphaproteobacterium, Caenispirillum salinarum AK4(T), Isolated from a Solar Saltern.</title>
        <authorList>
            <person name="Khatri I."/>
            <person name="Singh A."/>
            <person name="Korpole S."/>
            <person name="Pinnaka A.K."/>
            <person name="Subramanian S."/>
        </authorList>
    </citation>
    <scope>NUCLEOTIDE SEQUENCE [LARGE SCALE GENOMIC DNA]</scope>
    <source>
        <strain evidence="2 3">AK4</strain>
    </source>
</reference>
<dbReference type="GO" id="GO:0006310">
    <property type="term" value="P:DNA recombination"/>
    <property type="evidence" value="ECO:0007669"/>
    <property type="project" value="UniProtKB-KW"/>
</dbReference>
<dbReference type="Proteomes" id="UP000009881">
    <property type="component" value="Unassembled WGS sequence"/>
</dbReference>
<dbReference type="InterPro" id="IPR011010">
    <property type="entry name" value="DNA_brk_join_enz"/>
</dbReference>
<dbReference type="CDD" id="cd01184">
    <property type="entry name" value="INT_C_like_1"/>
    <property type="match status" value="1"/>
</dbReference>
<evidence type="ECO:0000313" key="3">
    <source>
        <dbReference type="Proteomes" id="UP000009881"/>
    </source>
</evidence>
<name>K9GTE8_9PROT</name>
<dbReference type="InterPro" id="IPR013762">
    <property type="entry name" value="Integrase-like_cat_sf"/>
</dbReference>
<dbReference type="SUPFAM" id="SSF56349">
    <property type="entry name" value="DNA breaking-rejoining enzymes"/>
    <property type="match status" value="1"/>
</dbReference>
<accession>K9GTE8</accession>